<keyword evidence="2" id="KW-0472">Membrane</keyword>
<evidence type="ECO:0000256" key="1">
    <source>
        <dbReference type="SAM" id="MobiDB-lite"/>
    </source>
</evidence>
<evidence type="ECO:0000313" key="4">
    <source>
        <dbReference type="Proteomes" id="UP000242146"/>
    </source>
</evidence>
<evidence type="ECO:0000256" key="2">
    <source>
        <dbReference type="SAM" id="Phobius"/>
    </source>
</evidence>
<feature type="transmembrane region" description="Helical" evidence="2">
    <location>
        <begin position="88"/>
        <end position="116"/>
    </location>
</feature>
<dbReference type="Proteomes" id="UP000242146">
    <property type="component" value="Unassembled WGS sequence"/>
</dbReference>
<gene>
    <name evidence="3" type="ORF">DM01DRAFT_1395165</name>
</gene>
<evidence type="ECO:0000313" key="3">
    <source>
        <dbReference type="EMBL" id="ORX61423.1"/>
    </source>
</evidence>
<dbReference type="AlphaFoldDB" id="A0A1X2GTU1"/>
<protein>
    <submittedName>
        <fullName evidence="3">Uncharacterized protein</fullName>
    </submittedName>
</protein>
<comment type="caution">
    <text evidence="3">The sequence shown here is derived from an EMBL/GenBank/DDBJ whole genome shotgun (WGS) entry which is preliminary data.</text>
</comment>
<sequence>MTALPSATFNGTGHANTSRSLQLYAEEYRVMDKIHAELKHASKTLYWHGHGLGQLMCLTYPLLLMLVFVPAAWPLIQLIRNLSVPFWLLVALQLHCLHVLSWVALLGLPLHFLIWYSPQGSFHELYQLMNHHRSHMLDSLGPTLTGSEAGPAWQPPTSQTSISSTPARLGHLKAPAMTDDLFGRTMALNYPTMKSRARWIPLLCKTKALVDGYMDLLLPYHMALITMEVCSFLALLTLTDKTQSLSLVEIAQVTHLSTMHTCLSTLSFGLYLMVRVRQRNGPNCFSNALSALPDQPSRSLRQCSPRLAYPPIRNISAPDLYHPPLDLRSASARHNHGEGPSSCPSSDGLGQPNLTQANDKTSKCVPSPDPPSPKQHLSTIVEMEESGLTIVKQE</sequence>
<organism evidence="3 4">
    <name type="scientific">Hesseltinella vesiculosa</name>
    <dbReference type="NCBI Taxonomy" id="101127"/>
    <lineage>
        <taxon>Eukaryota</taxon>
        <taxon>Fungi</taxon>
        <taxon>Fungi incertae sedis</taxon>
        <taxon>Mucoromycota</taxon>
        <taxon>Mucoromycotina</taxon>
        <taxon>Mucoromycetes</taxon>
        <taxon>Mucorales</taxon>
        <taxon>Cunninghamellaceae</taxon>
        <taxon>Hesseltinella</taxon>
    </lineage>
</organism>
<reference evidence="3 4" key="1">
    <citation type="submission" date="2016-07" db="EMBL/GenBank/DDBJ databases">
        <title>Pervasive Adenine N6-methylation of Active Genes in Fungi.</title>
        <authorList>
            <consortium name="DOE Joint Genome Institute"/>
            <person name="Mondo S.J."/>
            <person name="Dannebaum R.O."/>
            <person name="Kuo R.C."/>
            <person name="Labutti K."/>
            <person name="Haridas S."/>
            <person name="Kuo A."/>
            <person name="Salamov A."/>
            <person name="Ahrendt S.R."/>
            <person name="Lipzen A."/>
            <person name="Sullivan W."/>
            <person name="Andreopoulos W.B."/>
            <person name="Clum A."/>
            <person name="Lindquist E."/>
            <person name="Daum C."/>
            <person name="Ramamoorthy G.K."/>
            <person name="Gryganskyi A."/>
            <person name="Culley D."/>
            <person name="Magnuson J.K."/>
            <person name="James T.Y."/>
            <person name="O'Malley M.A."/>
            <person name="Stajich J.E."/>
            <person name="Spatafora J.W."/>
            <person name="Visel A."/>
            <person name="Grigoriev I.V."/>
        </authorList>
    </citation>
    <scope>NUCLEOTIDE SEQUENCE [LARGE SCALE GENOMIC DNA]</scope>
    <source>
        <strain evidence="3 4">NRRL 3301</strain>
    </source>
</reference>
<keyword evidence="2" id="KW-0812">Transmembrane</keyword>
<feature type="transmembrane region" description="Helical" evidence="2">
    <location>
        <begin position="52"/>
        <end position="76"/>
    </location>
</feature>
<name>A0A1X2GTU1_9FUNG</name>
<proteinExistence type="predicted"/>
<feature type="region of interest" description="Disordered" evidence="1">
    <location>
        <begin position="323"/>
        <end position="394"/>
    </location>
</feature>
<dbReference type="EMBL" id="MCGT01000003">
    <property type="protein sequence ID" value="ORX61423.1"/>
    <property type="molecule type" value="Genomic_DNA"/>
</dbReference>
<accession>A0A1X2GTU1</accession>
<keyword evidence="4" id="KW-1185">Reference proteome</keyword>
<keyword evidence="2" id="KW-1133">Transmembrane helix</keyword>